<accession>A0A2P2PYZ9</accession>
<dbReference type="PROSITE" id="PS51257">
    <property type="entry name" value="PROKAR_LIPOPROTEIN"/>
    <property type="match status" value="1"/>
</dbReference>
<dbReference type="EMBL" id="GGEC01079405">
    <property type="protein sequence ID" value="MBX59889.1"/>
    <property type="molecule type" value="Transcribed_RNA"/>
</dbReference>
<feature type="chain" id="PRO_5015183979" evidence="1">
    <location>
        <begin position="22"/>
        <end position="38"/>
    </location>
</feature>
<evidence type="ECO:0000256" key="1">
    <source>
        <dbReference type="SAM" id="SignalP"/>
    </source>
</evidence>
<name>A0A2P2PYZ9_RHIMU</name>
<reference evidence="2" key="1">
    <citation type="submission" date="2018-02" db="EMBL/GenBank/DDBJ databases">
        <title>Rhizophora mucronata_Transcriptome.</title>
        <authorList>
            <person name="Meera S.P."/>
            <person name="Sreeshan A."/>
            <person name="Augustine A."/>
        </authorList>
    </citation>
    <scope>NUCLEOTIDE SEQUENCE</scope>
    <source>
        <tissue evidence="2">Leaf</tissue>
    </source>
</reference>
<dbReference type="AlphaFoldDB" id="A0A2P2PYZ9"/>
<feature type="signal peptide" evidence="1">
    <location>
        <begin position="1"/>
        <end position="21"/>
    </location>
</feature>
<protein>
    <submittedName>
        <fullName evidence="2">Uncharacterized protein</fullName>
    </submittedName>
</protein>
<organism evidence="2">
    <name type="scientific">Rhizophora mucronata</name>
    <name type="common">Asiatic mangrove</name>
    <dbReference type="NCBI Taxonomy" id="61149"/>
    <lineage>
        <taxon>Eukaryota</taxon>
        <taxon>Viridiplantae</taxon>
        <taxon>Streptophyta</taxon>
        <taxon>Embryophyta</taxon>
        <taxon>Tracheophyta</taxon>
        <taxon>Spermatophyta</taxon>
        <taxon>Magnoliopsida</taxon>
        <taxon>eudicotyledons</taxon>
        <taxon>Gunneridae</taxon>
        <taxon>Pentapetalae</taxon>
        <taxon>rosids</taxon>
        <taxon>fabids</taxon>
        <taxon>Malpighiales</taxon>
        <taxon>Rhizophoraceae</taxon>
        <taxon>Rhizophora</taxon>
    </lineage>
</organism>
<evidence type="ECO:0000313" key="2">
    <source>
        <dbReference type="EMBL" id="MBX59889.1"/>
    </source>
</evidence>
<keyword evidence="1" id="KW-0732">Signal</keyword>
<proteinExistence type="predicted"/>
<sequence>MNTKVFLFVLVLPSTLGCYQACNTHKIYIRVVVFLFTP</sequence>